<feature type="binding site" evidence="15">
    <location>
        <position position="79"/>
    </location>
    <ligand>
        <name>Mg(2+)</name>
        <dbReference type="ChEBI" id="CHEBI:18420"/>
    </ligand>
</feature>
<keyword evidence="15" id="KW-0699">rRNA-binding</keyword>
<evidence type="ECO:0000256" key="10">
    <source>
        <dbReference type="ARBA" id="ARBA00022723"/>
    </source>
</evidence>
<feature type="domain" description="RNase III" evidence="17">
    <location>
        <begin position="38"/>
        <end position="166"/>
    </location>
</feature>
<dbReference type="Proteomes" id="UP000001338">
    <property type="component" value="Unassembled WGS sequence"/>
</dbReference>
<dbReference type="CDD" id="cd00593">
    <property type="entry name" value="RIBOc"/>
    <property type="match status" value="1"/>
</dbReference>
<dbReference type="GO" id="GO:0003725">
    <property type="term" value="F:double-stranded RNA binding"/>
    <property type="evidence" value="ECO:0007669"/>
    <property type="project" value="TreeGrafter"/>
</dbReference>
<dbReference type="EMBL" id="AFLV02000081">
    <property type="protein sequence ID" value="EKR62325.1"/>
    <property type="molecule type" value="Genomic_DNA"/>
</dbReference>
<dbReference type="GO" id="GO:0005737">
    <property type="term" value="C:cytoplasm"/>
    <property type="evidence" value="ECO:0007669"/>
    <property type="project" value="UniProtKB-SubCell"/>
</dbReference>
<keyword evidence="14 15" id="KW-0694">RNA-binding</keyword>
<dbReference type="PANTHER" id="PTHR11207">
    <property type="entry name" value="RIBONUCLEASE III"/>
    <property type="match status" value="1"/>
</dbReference>
<dbReference type="InterPro" id="IPR011907">
    <property type="entry name" value="RNase_III"/>
</dbReference>
<dbReference type="GO" id="GO:0006364">
    <property type="term" value="P:rRNA processing"/>
    <property type="evidence" value="ECO:0007669"/>
    <property type="project" value="UniProtKB-UniRule"/>
</dbReference>
<dbReference type="GO" id="GO:0008033">
    <property type="term" value="P:tRNA processing"/>
    <property type="evidence" value="ECO:0007669"/>
    <property type="project" value="UniProtKB-KW"/>
</dbReference>
<comment type="function">
    <text evidence="15">Digests double-stranded RNA. Involved in the processing of primary rRNA transcript to yield the immediate precursors to the large and small rRNAs (23S and 16S). Processes some mRNAs, and tRNAs when they are encoded in the rRNA operon. Processes pre-crRNA and tracrRNA of type II CRISPR loci if present in the organism.</text>
</comment>
<sequence length="266" mass="30414">MRLSGFFTELGILFFLPLVFKKAQPSPSLKNPERVQSFKKLSKKIGIKFSKIEYYNTAFIHSSYKNENPEILEDNERLEFLGDSVLGLVAARSLFQKYPKASEGELSRIKSRIVSTPILNSIAEKLNLGEYLLLGKGEKNSQGKGRRKIAANLFESLVGAIYLDQGFEVAEKFIIQNLLEFAENPDIEESVRDYKTQLQEYSQKHFKTLPVYRMKGESGPDHSKTFQVSVRIRDKWEASGYGASKKTAEQNAAKELYIQIRRDLRN</sequence>
<comment type="caution">
    <text evidence="18">The sequence shown here is derived from an EMBL/GenBank/DDBJ whole genome shotgun (WGS) entry which is preliminary data.</text>
</comment>
<evidence type="ECO:0000256" key="3">
    <source>
        <dbReference type="ARBA" id="ARBA00010183"/>
    </source>
</evidence>
<name>A0A828YY30_9LEPT</name>
<keyword evidence="9 15" id="KW-0540">Nuclease</keyword>
<dbReference type="CDD" id="cd10845">
    <property type="entry name" value="DSRM_RNAse_III_family"/>
    <property type="match status" value="1"/>
</dbReference>
<protein>
    <recommendedName>
        <fullName evidence="15">Ribonuclease 3</fullName>
        <ecNumber evidence="15">3.1.26.3</ecNumber>
    </recommendedName>
    <alternativeName>
        <fullName evidence="15">Ribonuclease III</fullName>
        <shortName evidence="15">RNase III</shortName>
    </alternativeName>
</protein>
<feature type="active site" evidence="15">
    <location>
        <position position="155"/>
    </location>
</feature>
<dbReference type="PANTHER" id="PTHR11207:SF0">
    <property type="entry name" value="RIBONUCLEASE 3"/>
    <property type="match status" value="1"/>
</dbReference>
<keyword evidence="12 15" id="KW-0378">Hydrolase</keyword>
<evidence type="ECO:0000313" key="18">
    <source>
        <dbReference type="EMBL" id="EKR62325.1"/>
    </source>
</evidence>
<comment type="similarity">
    <text evidence="3">Belongs to the ribonuclease III family.</text>
</comment>
<evidence type="ECO:0000256" key="7">
    <source>
        <dbReference type="ARBA" id="ARBA00022664"/>
    </source>
</evidence>
<evidence type="ECO:0000256" key="14">
    <source>
        <dbReference type="ARBA" id="ARBA00022884"/>
    </source>
</evidence>
<keyword evidence="8 15" id="KW-0819">tRNA processing</keyword>
<feature type="binding site" evidence="15">
    <location>
        <position position="155"/>
    </location>
    <ligand>
        <name>Mg(2+)</name>
        <dbReference type="ChEBI" id="CHEBI:18420"/>
    </ligand>
</feature>
<keyword evidence="5 15" id="KW-0963">Cytoplasm</keyword>
<dbReference type="GO" id="GO:0046872">
    <property type="term" value="F:metal ion binding"/>
    <property type="evidence" value="ECO:0007669"/>
    <property type="project" value="UniProtKB-KW"/>
</dbReference>
<dbReference type="Gene3D" id="3.30.160.20">
    <property type="match status" value="1"/>
</dbReference>
<keyword evidence="13 15" id="KW-0460">Magnesium</keyword>
<accession>A0A828YY30</accession>
<evidence type="ECO:0000256" key="4">
    <source>
        <dbReference type="ARBA" id="ARBA00011738"/>
    </source>
</evidence>
<dbReference type="SMART" id="SM00358">
    <property type="entry name" value="DSRM"/>
    <property type="match status" value="1"/>
</dbReference>
<feature type="active site" evidence="15">
    <location>
        <position position="83"/>
    </location>
</feature>
<dbReference type="SMART" id="SM00535">
    <property type="entry name" value="RIBOc"/>
    <property type="match status" value="1"/>
</dbReference>
<evidence type="ECO:0000259" key="16">
    <source>
        <dbReference type="PROSITE" id="PS50137"/>
    </source>
</evidence>
<dbReference type="AlphaFoldDB" id="A0A828YY30"/>
<dbReference type="GO" id="GO:0019843">
    <property type="term" value="F:rRNA binding"/>
    <property type="evidence" value="ECO:0007669"/>
    <property type="project" value="UniProtKB-KW"/>
</dbReference>
<evidence type="ECO:0000256" key="5">
    <source>
        <dbReference type="ARBA" id="ARBA00022490"/>
    </source>
</evidence>
<dbReference type="PROSITE" id="PS00517">
    <property type="entry name" value="RNASE_3_1"/>
    <property type="match status" value="1"/>
</dbReference>
<evidence type="ECO:0000256" key="6">
    <source>
        <dbReference type="ARBA" id="ARBA00022552"/>
    </source>
</evidence>
<dbReference type="InterPro" id="IPR000999">
    <property type="entry name" value="RNase_III_dom"/>
</dbReference>
<dbReference type="GO" id="GO:0010468">
    <property type="term" value="P:regulation of gene expression"/>
    <property type="evidence" value="ECO:0007669"/>
    <property type="project" value="TreeGrafter"/>
</dbReference>
<comment type="subcellular location">
    <subcellularLocation>
        <location evidence="2 15">Cytoplasm</location>
    </subcellularLocation>
</comment>
<evidence type="ECO:0000256" key="15">
    <source>
        <dbReference type="HAMAP-Rule" id="MF_00104"/>
    </source>
</evidence>
<evidence type="ECO:0000256" key="11">
    <source>
        <dbReference type="ARBA" id="ARBA00022759"/>
    </source>
</evidence>
<proteinExistence type="inferred from homology"/>
<comment type="subunit">
    <text evidence="4 15">Homodimer.</text>
</comment>
<evidence type="ECO:0000256" key="1">
    <source>
        <dbReference type="ARBA" id="ARBA00000109"/>
    </source>
</evidence>
<feature type="domain" description="DRBM" evidence="16">
    <location>
        <begin position="193"/>
        <end position="262"/>
    </location>
</feature>
<keyword evidence="11 15" id="KW-0255">Endonuclease</keyword>
<dbReference type="HAMAP" id="MF_00104">
    <property type="entry name" value="RNase_III"/>
    <property type="match status" value="1"/>
</dbReference>
<dbReference type="EC" id="3.1.26.3" evidence="15"/>
<dbReference type="Pfam" id="PF00035">
    <property type="entry name" value="dsrm"/>
    <property type="match status" value="1"/>
</dbReference>
<dbReference type="GO" id="GO:0004525">
    <property type="term" value="F:ribonuclease III activity"/>
    <property type="evidence" value="ECO:0007669"/>
    <property type="project" value="UniProtKB-UniRule"/>
</dbReference>
<evidence type="ECO:0000259" key="17">
    <source>
        <dbReference type="PROSITE" id="PS50142"/>
    </source>
</evidence>
<comment type="cofactor">
    <cofactor evidence="15">
        <name>Mg(2+)</name>
        <dbReference type="ChEBI" id="CHEBI:18420"/>
    </cofactor>
</comment>
<dbReference type="FunFam" id="1.10.1520.10:FF:000001">
    <property type="entry name" value="Ribonuclease 3"/>
    <property type="match status" value="1"/>
</dbReference>
<dbReference type="FunFam" id="3.30.160.20:FF:000003">
    <property type="entry name" value="Ribonuclease 3"/>
    <property type="match status" value="1"/>
</dbReference>
<evidence type="ECO:0000256" key="13">
    <source>
        <dbReference type="ARBA" id="ARBA00022842"/>
    </source>
</evidence>
<feature type="binding site" evidence="15">
    <location>
        <position position="152"/>
    </location>
    <ligand>
        <name>Mg(2+)</name>
        <dbReference type="ChEBI" id="CHEBI:18420"/>
    </ligand>
</feature>
<dbReference type="SUPFAM" id="SSF69065">
    <property type="entry name" value="RNase III domain-like"/>
    <property type="match status" value="1"/>
</dbReference>
<dbReference type="InterPro" id="IPR036389">
    <property type="entry name" value="RNase_III_sf"/>
</dbReference>
<dbReference type="Gene3D" id="1.10.1520.10">
    <property type="entry name" value="Ribonuclease III domain"/>
    <property type="match status" value="1"/>
</dbReference>
<evidence type="ECO:0000256" key="2">
    <source>
        <dbReference type="ARBA" id="ARBA00004496"/>
    </source>
</evidence>
<dbReference type="PROSITE" id="PS50137">
    <property type="entry name" value="DS_RBD"/>
    <property type="match status" value="1"/>
</dbReference>
<evidence type="ECO:0000313" key="19">
    <source>
        <dbReference type="Proteomes" id="UP000001338"/>
    </source>
</evidence>
<dbReference type="GO" id="GO:0042802">
    <property type="term" value="F:identical protein binding"/>
    <property type="evidence" value="ECO:0007669"/>
    <property type="project" value="UniProtKB-ARBA"/>
</dbReference>
<dbReference type="NCBIfam" id="TIGR02191">
    <property type="entry name" value="RNaseIII"/>
    <property type="match status" value="1"/>
</dbReference>
<comment type="catalytic activity">
    <reaction evidence="1 15">
        <text>Endonucleolytic cleavage to 5'-phosphomonoester.</text>
        <dbReference type="EC" id="3.1.26.3"/>
    </reaction>
</comment>
<evidence type="ECO:0000256" key="9">
    <source>
        <dbReference type="ARBA" id="ARBA00022722"/>
    </source>
</evidence>
<dbReference type="GO" id="GO:0006397">
    <property type="term" value="P:mRNA processing"/>
    <property type="evidence" value="ECO:0007669"/>
    <property type="project" value="UniProtKB-UniRule"/>
</dbReference>
<dbReference type="SUPFAM" id="SSF54768">
    <property type="entry name" value="dsRNA-binding domain-like"/>
    <property type="match status" value="1"/>
</dbReference>
<evidence type="ECO:0000256" key="12">
    <source>
        <dbReference type="ARBA" id="ARBA00022801"/>
    </source>
</evidence>
<gene>
    <name evidence="15 18" type="primary">rnc</name>
    <name evidence="18" type="ORF">LEP1GSC036_1554</name>
</gene>
<dbReference type="PROSITE" id="PS50142">
    <property type="entry name" value="RNASE_3_2"/>
    <property type="match status" value="1"/>
</dbReference>
<keyword evidence="10 15" id="KW-0479">Metal-binding</keyword>
<dbReference type="InterPro" id="IPR014720">
    <property type="entry name" value="dsRBD_dom"/>
</dbReference>
<reference evidence="18 19" key="1">
    <citation type="submission" date="2012-10" db="EMBL/GenBank/DDBJ databases">
        <authorList>
            <person name="Harkins D.M."/>
            <person name="Durkin A.S."/>
            <person name="Brinkac L.M."/>
            <person name="Haft D.H."/>
            <person name="Selengut J.D."/>
            <person name="Sanka R."/>
            <person name="DePew J."/>
            <person name="Purushe J."/>
            <person name="Whelen A.C."/>
            <person name="Vinetz J.M."/>
            <person name="Sutton G.G."/>
            <person name="Nierman W.C."/>
            <person name="Fouts D.E."/>
        </authorList>
    </citation>
    <scope>NUCLEOTIDE SEQUENCE [LARGE SCALE GENOMIC DNA]</scope>
    <source>
        <strain evidence="18 19">2006001853</strain>
    </source>
</reference>
<evidence type="ECO:0000256" key="8">
    <source>
        <dbReference type="ARBA" id="ARBA00022694"/>
    </source>
</evidence>
<organism evidence="18 19">
    <name type="scientific">Leptospira weilii str. 2006001853</name>
    <dbReference type="NCBI Taxonomy" id="1001589"/>
    <lineage>
        <taxon>Bacteria</taxon>
        <taxon>Pseudomonadati</taxon>
        <taxon>Spirochaetota</taxon>
        <taxon>Spirochaetia</taxon>
        <taxon>Leptospirales</taxon>
        <taxon>Leptospiraceae</taxon>
        <taxon>Leptospira</taxon>
    </lineage>
</organism>
<dbReference type="Pfam" id="PF14622">
    <property type="entry name" value="Ribonucleas_3_3"/>
    <property type="match status" value="1"/>
</dbReference>
<keyword evidence="7 15" id="KW-0507">mRNA processing</keyword>
<keyword evidence="6 15" id="KW-0698">rRNA processing</keyword>